<evidence type="ECO:0000256" key="1">
    <source>
        <dbReference type="ARBA" id="ARBA00009437"/>
    </source>
</evidence>
<dbReference type="InterPro" id="IPR000847">
    <property type="entry name" value="LysR_HTH_N"/>
</dbReference>
<dbReference type="Gene3D" id="1.10.10.10">
    <property type="entry name" value="Winged helix-like DNA-binding domain superfamily/Winged helix DNA-binding domain"/>
    <property type="match status" value="1"/>
</dbReference>
<dbReference type="AlphaFoldDB" id="A0A8A8DE69"/>
<keyword evidence="2" id="KW-0805">Transcription regulation</keyword>
<dbReference type="InterPro" id="IPR036388">
    <property type="entry name" value="WH-like_DNA-bd_sf"/>
</dbReference>
<evidence type="ECO:0000256" key="3">
    <source>
        <dbReference type="ARBA" id="ARBA00023125"/>
    </source>
</evidence>
<dbReference type="GO" id="GO:0043565">
    <property type="term" value="F:sequence-specific DNA binding"/>
    <property type="evidence" value="ECO:0007669"/>
    <property type="project" value="TreeGrafter"/>
</dbReference>
<reference evidence="6" key="2">
    <citation type="submission" date="2021-03" db="EMBL/GenBank/DDBJ databases">
        <title>Complete genome sequence of Burkholderia seminalis 869T2.</title>
        <authorList>
            <person name="Hung S.-H."/>
            <person name="Huang C.-T."/>
            <person name="Huang C.-C."/>
            <person name="Kuo C.-H."/>
        </authorList>
    </citation>
    <scope>NUCLEOTIDE SEQUENCE</scope>
    <source>
        <strain evidence="6">869T2</strain>
    </source>
</reference>
<gene>
    <name evidence="6" type="ORF">DT99_035760</name>
</gene>
<dbReference type="GO" id="GO:0003700">
    <property type="term" value="F:DNA-binding transcription factor activity"/>
    <property type="evidence" value="ECO:0007669"/>
    <property type="project" value="InterPro"/>
</dbReference>
<dbReference type="Pfam" id="PF03466">
    <property type="entry name" value="LysR_substrate"/>
    <property type="match status" value="1"/>
</dbReference>
<evidence type="ECO:0000256" key="2">
    <source>
        <dbReference type="ARBA" id="ARBA00023015"/>
    </source>
</evidence>
<evidence type="ECO:0000313" key="7">
    <source>
        <dbReference type="Proteomes" id="UP000027834"/>
    </source>
</evidence>
<dbReference type="Pfam" id="PF00126">
    <property type="entry name" value="HTH_1"/>
    <property type="match status" value="1"/>
</dbReference>
<accession>A0A8A8DE69</accession>
<dbReference type="GO" id="GO:0010628">
    <property type="term" value="P:positive regulation of gene expression"/>
    <property type="evidence" value="ECO:0007669"/>
    <property type="project" value="TreeGrafter"/>
</dbReference>
<dbReference type="SUPFAM" id="SSF46785">
    <property type="entry name" value="Winged helix' DNA-binding domain"/>
    <property type="match status" value="1"/>
</dbReference>
<sequence length="318" mass="34707">MSIRDIEIFRAVMNAKSTAKAAVLLSISQPAVSQAIRRLEAQAGLKLFERVRSRLVPTHEGEALMREVDRYFLSFEVIEHRIRSLRSFGVGRLAIATLPALGNGFLPRAIAAFNAEARGIQISLQLMSSREVYEKVLAGQADFGLMADELSTAGLENSVFSSLPGVAVMNAEHPLAKKNSLSASDLSTTSFISLNPEDTSRRALESHLDALGIKLRPVVETAYTHTVCELALSGVGLGIVHPLAALDYASRGLVIRRINLEILFTDLLVFRAGSPLPDAAKHFFREMRLELQRNKSMMDTIVGGQSRKGDLAPVSRIS</sequence>
<dbReference type="PANTHER" id="PTHR30427:SF1">
    <property type="entry name" value="TRANSCRIPTIONAL ACTIVATOR PROTEIN LYSR"/>
    <property type="match status" value="1"/>
</dbReference>
<name>A0A8A8DE69_9BURK</name>
<dbReference type="EMBL" id="CP072522">
    <property type="protein sequence ID" value="QTO23405.1"/>
    <property type="molecule type" value="Genomic_DNA"/>
</dbReference>
<proteinExistence type="inferred from homology"/>
<dbReference type="RefSeq" id="WP_080287984.1">
    <property type="nucleotide sequence ID" value="NZ_CP072522.1"/>
</dbReference>
<dbReference type="SUPFAM" id="SSF53850">
    <property type="entry name" value="Periplasmic binding protein-like II"/>
    <property type="match status" value="1"/>
</dbReference>
<comment type="similarity">
    <text evidence="1">Belongs to the LysR transcriptional regulatory family.</text>
</comment>
<organism evidence="6 7">
    <name type="scientific">Burkholderia seminalis</name>
    <dbReference type="NCBI Taxonomy" id="488731"/>
    <lineage>
        <taxon>Bacteria</taxon>
        <taxon>Pseudomonadati</taxon>
        <taxon>Pseudomonadota</taxon>
        <taxon>Betaproteobacteria</taxon>
        <taxon>Burkholderiales</taxon>
        <taxon>Burkholderiaceae</taxon>
        <taxon>Burkholderia</taxon>
        <taxon>Burkholderia cepacia complex</taxon>
    </lineage>
</organism>
<dbReference type="InterPro" id="IPR005119">
    <property type="entry name" value="LysR_subst-bd"/>
</dbReference>
<dbReference type="Gene3D" id="3.40.190.290">
    <property type="match status" value="1"/>
</dbReference>
<dbReference type="PANTHER" id="PTHR30427">
    <property type="entry name" value="TRANSCRIPTIONAL ACTIVATOR PROTEIN LYSR"/>
    <property type="match status" value="1"/>
</dbReference>
<dbReference type="GO" id="GO:0009089">
    <property type="term" value="P:lysine biosynthetic process via diaminopimelate"/>
    <property type="evidence" value="ECO:0007669"/>
    <property type="project" value="TreeGrafter"/>
</dbReference>
<protein>
    <submittedName>
        <fullName evidence="6">LysR family transcriptional regulator</fullName>
    </submittedName>
</protein>
<evidence type="ECO:0000256" key="4">
    <source>
        <dbReference type="ARBA" id="ARBA00023163"/>
    </source>
</evidence>
<dbReference type="PRINTS" id="PR00039">
    <property type="entry name" value="HTHLYSR"/>
</dbReference>
<dbReference type="Proteomes" id="UP000027834">
    <property type="component" value="Chromosome 3"/>
</dbReference>
<reference evidence="6" key="1">
    <citation type="submission" date="2014-04" db="EMBL/GenBank/DDBJ databases">
        <authorList>
            <person name="Ho Y.-N."/>
            <person name="Huang C.-C."/>
        </authorList>
    </citation>
    <scope>NUCLEOTIDE SEQUENCE</scope>
    <source>
        <strain evidence="6">869T2</strain>
    </source>
</reference>
<evidence type="ECO:0000313" key="6">
    <source>
        <dbReference type="EMBL" id="QTO23405.1"/>
    </source>
</evidence>
<dbReference type="InterPro" id="IPR036390">
    <property type="entry name" value="WH_DNA-bd_sf"/>
</dbReference>
<evidence type="ECO:0000259" key="5">
    <source>
        <dbReference type="PROSITE" id="PS50931"/>
    </source>
</evidence>
<keyword evidence="7" id="KW-1185">Reference proteome</keyword>
<dbReference type="PROSITE" id="PS50931">
    <property type="entry name" value="HTH_LYSR"/>
    <property type="match status" value="1"/>
</dbReference>
<feature type="domain" description="HTH lysR-type" evidence="5">
    <location>
        <begin position="1"/>
        <end position="58"/>
    </location>
</feature>
<keyword evidence="3" id="KW-0238">DNA-binding</keyword>
<keyword evidence="4" id="KW-0804">Transcription</keyword>